<dbReference type="PANTHER" id="PTHR38011">
    <property type="entry name" value="DIHYDROFOLATE REDUCTASE FAMILY PROTEIN (AFU_ORTHOLOGUE AFUA_8G06820)"/>
    <property type="match status" value="1"/>
</dbReference>
<dbReference type="InterPro" id="IPR050765">
    <property type="entry name" value="Riboflavin_Biosynth_HTPR"/>
</dbReference>
<keyword evidence="3" id="KW-1185">Reference proteome</keyword>
<organism evidence="2 3">
    <name type="scientific">Putridiphycobacter roseus</name>
    <dbReference type="NCBI Taxonomy" id="2219161"/>
    <lineage>
        <taxon>Bacteria</taxon>
        <taxon>Pseudomonadati</taxon>
        <taxon>Bacteroidota</taxon>
        <taxon>Flavobacteriia</taxon>
        <taxon>Flavobacteriales</taxon>
        <taxon>Crocinitomicaceae</taxon>
        <taxon>Putridiphycobacter</taxon>
    </lineage>
</organism>
<evidence type="ECO:0000313" key="3">
    <source>
        <dbReference type="Proteomes" id="UP000249248"/>
    </source>
</evidence>
<name>A0A2W1MZK6_9FLAO</name>
<evidence type="ECO:0000259" key="1">
    <source>
        <dbReference type="Pfam" id="PF01872"/>
    </source>
</evidence>
<dbReference type="Gene3D" id="3.40.430.10">
    <property type="entry name" value="Dihydrofolate Reductase, subunit A"/>
    <property type="match status" value="1"/>
</dbReference>
<dbReference type="RefSeq" id="WP_111063309.1">
    <property type="nucleotide sequence ID" value="NZ_JBHUCU010000007.1"/>
</dbReference>
<dbReference type="PANTHER" id="PTHR38011:SF11">
    <property type="entry name" value="2,5-DIAMINO-6-RIBOSYLAMINO-4(3H)-PYRIMIDINONE 5'-PHOSPHATE REDUCTASE"/>
    <property type="match status" value="1"/>
</dbReference>
<feature type="domain" description="Bacterial bifunctional deaminase-reductase C-terminal" evidence="1">
    <location>
        <begin position="3"/>
        <end position="168"/>
    </location>
</feature>
<dbReference type="Proteomes" id="UP000249248">
    <property type="component" value="Unassembled WGS sequence"/>
</dbReference>
<proteinExistence type="predicted"/>
<dbReference type="EMBL" id="QKSB01000006">
    <property type="protein sequence ID" value="PZE16700.1"/>
    <property type="molecule type" value="Genomic_DNA"/>
</dbReference>
<reference evidence="2 3" key="1">
    <citation type="submission" date="2018-06" db="EMBL/GenBank/DDBJ databases">
        <title>The draft genome sequence of Crocinitomix sp. SM1701.</title>
        <authorList>
            <person name="Zhang X."/>
        </authorList>
    </citation>
    <scope>NUCLEOTIDE SEQUENCE [LARGE SCALE GENOMIC DNA]</scope>
    <source>
        <strain evidence="2 3">SM1701</strain>
    </source>
</reference>
<dbReference type="AlphaFoldDB" id="A0A2W1MZK6"/>
<evidence type="ECO:0000313" key="2">
    <source>
        <dbReference type="EMBL" id="PZE16700.1"/>
    </source>
</evidence>
<dbReference type="GO" id="GO:0009231">
    <property type="term" value="P:riboflavin biosynthetic process"/>
    <property type="evidence" value="ECO:0007669"/>
    <property type="project" value="InterPro"/>
</dbReference>
<dbReference type="InterPro" id="IPR024072">
    <property type="entry name" value="DHFR-like_dom_sf"/>
</dbReference>
<dbReference type="Pfam" id="PF01872">
    <property type="entry name" value="RibD_C"/>
    <property type="match status" value="1"/>
</dbReference>
<sequence>MGRKLVLYIAMSLDGYIATESGSIDFLSIVNSDKNEDFGHGSFMQSVDTVIWGRKTYEKVLSFGEELPYADKKKYVISKQKKEGHGLVEFTDDVVDLIYTLKNEEGKDIYCDGGGEIVSELLKNKLFDQLIISIVPHILGDGIRLFQGGSEAQGLKLKNSITFPSGLVQLNYKVI</sequence>
<dbReference type="GO" id="GO:0008703">
    <property type="term" value="F:5-amino-6-(5-phosphoribosylamino)uracil reductase activity"/>
    <property type="evidence" value="ECO:0007669"/>
    <property type="project" value="InterPro"/>
</dbReference>
<dbReference type="OrthoDB" id="195113at2"/>
<comment type="caution">
    <text evidence="2">The sequence shown here is derived from an EMBL/GenBank/DDBJ whole genome shotgun (WGS) entry which is preliminary data.</text>
</comment>
<gene>
    <name evidence="2" type="ORF">DNU06_10575</name>
</gene>
<protein>
    <submittedName>
        <fullName evidence="2">Dihydrofolate reductase</fullName>
    </submittedName>
</protein>
<dbReference type="InterPro" id="IPR002734">
    <property type="entry name" value="RibDG_C"/>
</dbReference>
<accession>A0A2W1MZK6</accession>
<dbReference type="SUPFAM" id="SSF53597">
    <property type="entry name" value="Dihydrofolate reductase-like"/>
    <property type="match status" value="1"/>
</dbReference>